<proteinExistence type="predicted"/>
<feature type="domain" description="ER membrane protein complex subunit 7 beta-sandwich" evidence="8">
    <location>
        <begin position="38"/>
        <end position="158"/>
    </location>
</feature>
<keyword evidence="3 7" id="KW-0732">Signal</keyword>
<gene>
    <name evidence="9" type="ORF">INT47_002141</name>
</gene>
<keyword evidence="2 6" id="KW-0812">Transmembrane</keyword>
<feature type="signal peptide" evidence="7">
    <location>
        <begin position="1"/>
        <end position="18"/>
    </location>
</feature>
<evidence type="ECO:0000313" key="10">
    <source>
        <dbReference type="Proteomes" id="UP000603453"/>
    </source>
</evidence>
<keyword evidence="5 6" id="KW-0472">Membrane</keyword>
<protein>
    <recommendedName>
        <fullName evidence="8">ER membrane protein complex subunit 7 beta-sandwich domain-containing protein</fullName>
    </recommendedName>
</protein>
<feature type="transmembrane region" description="Helical" evidence="6">
    <location>
        <begin position="150"/>
        <end position="169"/>
    </location>
</feature>
<dbReference type="PANTHER" id="PTHR13605">
    <property type="entry name" value="ER MEMBRANE PROTEIN COMPLEX SUBUNIT 7"/>
    <property type="match status" value="1"/>
</dbReference>
<comment type="caution">
    <text evidence="9">The sequence shown here is derived from an EMBL/GenBank/DDBJ whole genome shotgun (WGS) entry which is preliminary data.</text>
</comment>
<keyword evidence="10" id="KW-1185">Reference proteome</keyword>
<evidence type="ECO:0000256" key="1">
    <source>
        <dbReference type="ARBA" id="ARBA00004167"/>
    </source>
</evidence>
<keyword evidence="4 6" id="KW-1133">Transmembrane helix</keyword>
<organism evidence="9 10">
    <name type="scientific">Mucor saturninus</name>
    <dbReference type="NCBI Taxonomy" id="64648"/>
    <lineage>
        <taxon>Eukaryota</taxon>
        <taxon>Fungi</taxon>
        <taxon>Fungi incertae sedis</taxon>
        <taxon>Mucoromycota</taxon>
        <taxon>Mucoromycotina</taxon>
        <taxon>Mucoromycetes</taxon>
        <taxon>Mucorales</taxon>
        <taxon>Mucorineae</taxon>
        <taxon>Mucoraceae</taxon>
        <taxon>Mucor</taxon>
    </lineage>
</organism>
<dbReference type="GO" id="GO:0072546">
    <property type="term" value="C:EMC complex"/>
    <property type="evidence" value="ECO:0007669"/>
    <property type="project" value="TreeGrafter"/>
</dbReference>
<dbReference type="Pfam" id="PF09430">
    <property type="entry name" value="EMC7_beta-sandw"/>
    <property type="match status" value="1"/>
</dbReference>
<evidence type="ECO:0000256" key="2">
    <source>
        <dbReference type="ARBA" id="ARBA00022692"/>
    </source>
</evidence>
<evidence type="ECO:0000256" key="4">
    <source>
        <dbReference type="ARBA" id="ARBA00022989"/>
    </source>
</evidence>
<name>A0A8H7V1Q4_9FUNG</name>
<dbReference type="InterPro" id="IPR039163">
    <property type="entry name" value="EMC7"/>
</dbReference>
<evidence type="ECO:0000256" key="7">
    <source>
        <dbReference type="SAM" id="SignalP"/>
    </source>
</evidence>
<evidence type="ECO:0000256" key="6">
    <source>
        <dbReference type="SAM" id="Phobius"/>
    </source>
</evidence>
<evidence type="ECO:0000259" key="8">
    <source>
        <dbReference type="Pfam" id="PF09430"/>
    </source>
</evidence>
<dbReference type="EMBL" id="JAEPRD010000063">
    <property type="protein sequence ID" value="KAG2202222.1"/>
    <property type="molecule type" value="Genomic_DNA"/>
</dbReference>
<dbReference type="OrthoDB" id="27095at2759"/>
<reference evidence="9" key="1">
    <citation type="submission" date="2020-12" db="EMBL/GenBank/DDBJ databases">
        <title>Metabolic potential, ecology and presence of endohyphal bacteria is reflected in genomic diversity of Mucoromycotina.</title>
        <authorList>
            <person name="Muszewska A."/>
            <person name="Okrasinska A."/>
            <person name="Steczkiewicz K."/>
            <person name="Drgas O."/>
            <person name="Orlowska M."/>
            <person name="Perlinska-Lenart U."/>
            <person name="Aleksandrzak-Piekarczyk T."/>
            <person name="Szatraj K."/>
            <person name="Zielenkiewicz U."/>
            <person name="Pilsyk S."/>
            <person name="Malc E."/>
            <person name="Mieczkowski P."/>
            <person name="Kruszewska J.S."/>
            <person name="Biernat P."/>
            <person name="Pawlowska J."/>
        </authorList>
    </citation>
    <scope>NUCLEOTIDE SEQUENCE</scope>
    <source>
        <strain evidence="9">WA0000017839</strain>
    </source>
</reference>
<dbReference type="AlphaFoldDB" id="A0A8H7V1Q4"/>
<evidence type="ECO:0000313" key="9">
    <source>
        <dbReference type="EMBL" id="KAG2202222.1"/>
    </source>
</evidence>
<evidence type="ECO:0000256" key="5">
    <source>
        <dbReference type="ARBA" id="ARBA00023136"/>
    </source>
</evidence>
<dbReference type="Proteomes" id="UP000603453">
    <property type="component" value="Unassembled WGS sequence"/>
</dbReference>
<dbReference type="PANTHER" id="PTHR13605:SF4">
    <property type="entry name" value="ER MEMBRANE PROTEIN COMPLEX SUBUNIT 7"/>
    <property type="match status" value="1"/>
</dbReference>
<dbReference type="InterPro" id="IPR019008">
    <property type="entry name" value="Beta_sandwich_EMC7"/>
</dbReference>
<accession>A0A8H7V1Q4</accession>
<evidence type="ECO:0000256" key="3">
    <source>
        <dbReference type="ARBA" id="ARBA00022729"/>
    </source>
</evidence>
<sequence>MRLLSLIIASFLVTFASALKLQGKIIPNSIISDVSKIDSSTTRVVLNGNQYTAHIKVNGEFTFPDVKEGSYLLEVQSIEHIFPKVGMASILIDDELRVDINNEDKVRASYTAFGVDWNQRGVSVEYPLEIQAKQESEYFMERQGFNVMGMFKNPMFLMLGVSAVMMFFMPKLMKTIKDMDPEAMEEMSQTQTDAQKMLNDMPGLSQMFAKK</sequence>
<comment type="subcellular location">
    <subcellularLocation>
        <location evidence="1">Membrane</location>
        <topology evidence="1">Single-pass membrane protein</topology>
    </subcellularLocation>
</comment>
<feature type="chain" id="PRO_5034536603" description="ER membrane protein complex subunit 7 beta-sandwich domain-containing protein" evidence="7">
    <location>
        <begin position="19"/>
        <end position="211"/>
    </location>
</feature>